<organism evidence="2 3">
    <name type="scientific">Amycolatopsis samaneae</name>
    <dbReference type="NCBI Taxonomy" id="664691"/>
    <lineage>
        <taxon>Bacteria</taxon>
        <taxon>Bacillati</taxon>
        <taxon>Actinomycetota</taxon>
        <taxon>Actinomycetes</taxon>
        <taxon>Pseudonocardiales</taxon>
        <taxon>Pseudonocardiaceae</taxon>
        <taxon>Amycolatopsis</taxon>
    </lineage>
</organism>
<protein>
    <recommendedName>
        <fullName evidence="4">DUF4190 domain-containing protein</fullName>
    </recommendedName>
</protein>
<keyword evidence="1" id="KW-1133">Transmembrane helix</keyword>
<feature type="transmembrane region" description="Helical" evidence="1">
    <location>
        <begin position="12"/>
        <end position="37"/>
    </location>
</feature>
<accession>A0ABW5GAH0</accession>
<dbReference type="RefSeq" id="WP_345387863.1">
    <property type="nucleotide sequence ID" value="NZ_BAABHG010000002.1"/>
</dbReference>
<evidence type="ECO:0000313" key="3">
    <source>
        <dbReference type="Proteomes" id="UP001597419"/>
    </source>
</evidence>
<name>A0ABW5GAH0_9PSEU</name>
<dbReference type="EMBL" id="JBHUKU010000004">
    <property type="protein sequence ID" value="MFD2458527.1"/>
    <property type="molecule type" value="Genomic_DNA"/>
</dbReference>
<keyword evidence="3" id="KW-1185">Reference proteome</keyword>
<proteinExistence type="predicted"/>
<keyword evidence="1" id="KW-0472">Membrane</keyword>
<sequence length="172" mass="18715">MNYFAMTISRAIPLPLIVITGGAWLIGAAATAVAALLTWRRLRWPGLAACAVTTVAVAVLIAGTNWTHFYATTWYATHRSEFAAVTRTISDGQRDSRLAAGASRIDNGHDQPVWFLTAWTGIPDCAAGFAHFAGNPEKYSPNHPVDPYDYLDGQGCAVHPTLDLGEGWWWVE</sequence>
<gene>
    <name evidence="2" type="ORF">ACFSYJ_07950</name>
</gene>
<evidence type="ECO:0008006" key="4">
    <source>
        <dbReference type="Google" id="ProtNLM"/>
    </source>
</evidence>
<evidence type="ECO:0000313" key="2">
    <source>
        <dbReference type="EMBL" id="MFD2458527.1"/>
    </source>
</evidence>
<keyword evidence="1" id="KW-0812">Transmembrane</keyword>
<comment type="caution">
    <text evidence="2">The sequence shown here is derived from an EMBL/GenBank/DDBJ whole genome shotgun (WGS) entry which is preliminary data.</text>
</comment>
<dbReference type="Proteomes" id="UP001597419">
    <property type="component" value="Unassembled WGS sequence"/>
</dbReference>
<evidence type="ECO:0000256" key="1">
    <source>
        <dbReference type="SAM" id="Phobius"/>
    </source>
</evidence>
<reference evidence="3" key="1">
    <citation type="journal article" date="2019" name="Int. J. Syst. Evol. Microbiol.">
        <title>The Global Catalogue of Microorganisms (GCM) 10K type strain sequencing project: providing services to taxonomists for standard genome sequencing and annotation.</title>
        <authorList>
            <consortium name="The Broad Institute Genomics Platform"/>
            <consortium name="The Broad Institute Genome Sequencing Center for Infectious Disease"/>
            <person name="Wu L."/>
            <person name="Ma J."/>
        </authorList>
    </citation>
    <scope>NUCLEOTIDE SEQUENCE [LARGE SCALE GENOMIC DNA]</scope>
    <source>
        <strain evidence="3">CGMCC 4.7643</strain>
    </source>
</reference>
<feature type="transmembrane region" description="Helical" evidence="1">
    <location>
        <begin position="44"/>
        <end position="63"/>
    </location>
</feature>